<dbReference type="Proteomes" id="UP000016481">
    <property type="component" value="Unassembled WGS sequence"/>
</dbReference>
<proteinExistence type="predicted"/>
<dbReference type="EMBL" id="AWSC01000018">
    <property type="protein sequence ID" value="ERH17365.1"/>
    <property type="molecule type" value="Genomic_DNA"/>
</dbReference>
<dbReference type="HOGENOM" id="CLU_089333_1_2_11"/>
<reference evidence="1 2" key="1">
    <citation type="submission" date="2013-08" db="EMBL/GenBank/DDBJ databases">
        <authorList>
            <person name="Weinstock G."/>
            <person name="Sodergren E."/>
            <person name="Wylie T."/>
            <person name="Fulton L."/>
            <person name="Fulton R."/>
            <person name="Fronick C."/>
            <person name="O'Laughlin M."/>
            <person name="Godfrey J."/>
            <person name="Miner T."/>
            <person name="Herter B."/>
            <person name="Appelbaum E."/>
            <person name="Cordes M."/>
            <person name="Lek S."/>
            <person name="Wollam A."/>
            <person name="Pepin K.H."/>
            <person name="Palsikar V.B."/>
            <person name="Mitreva M."/>
            <person name="Wilson R.K."/>
        </authorList>
    </citation>
    <scope>NUCLEOTIDE SEQUENCE [LARGE SCALE GENOMIC DNA]</scope>
    <source>
        <strain evidence="1 2">F0530</strain>
    </source>
</reference>
<organism evidence="1 2">
    <name type="scientific">Actinomyces graevenitzii F0530</name>
    <dbReference type="NCBI Taxonomy" id="1321817"/>
    <lineage>
        <taxon>Bacteria</taxon>
        <taxon>Bacillati</taxon>
        <taxon>Actinomycetota</taxon>
        <taxon>Actinomycetes</taxon>
        <taxon>Actinomycetales</taxon>
        <taxon>Actinomycetaceae</taxon>
        <taxon>Actinomyces</taxon>
    </lineage>
</organism>
<name>U1PMF3_9ACTO</name>
<evidence type="ECO:0000313" key="1">
    <source>
        <dbReference type="EMBL" id="ERH17365.1"/>
    </source>
</evidence>
<evidence type="ECO:0000313" key="2">
    <source>
        <dbReference type="Proteomes" id="UP000016481"/>
    </source>
</evidence>
<sequence length="161" mass="18280">MKEGRLVKVERGLYRTPEAWEDEYVVTQHRFARGVFSHDTALYLLSLSDQAPEKLTLSFPQGYNTSVAKKSEIITKSSPEGLHELGITEIGTPYGNKVRTYDAERTLCDMLRGTISPDTQRLNPAIRSYLTSSIRSLPKLLEYAEVLGTKNKIRKYLEVLL</sequence>
<dbReference type="AlphaFoldDB" id="U1PMF3"/>
<comment type="caution">
    <text evidence="1">The sequence shown here is derived from an EMBL/GenBank/DDBJ whole genome shotgun (WGS) entry which is preliminary data.</text>
</comment>
<gene>
    <name evidence="1" type="ORF">HMPREF1978_00527</name>
</gene>
<protein>
    <submittedName>
        <fullName evidence="1">Abortive infection protein AbiGI family protein</fullName>
    </submittedName>
</protein>
<accession>U1PMF3</accession>